<comment type="similarity">
    <text evidence="2 5">Belongs to the RxLR effector family.</text>
</comment>
<evidence type="ECO:0000256" key="1">
    <source>
        <dbReference type="ARBA" id="ARBA00004613"/>
    </source>
</evidence>
<name>A0A225V9J4_9STRA</name>
<comment type="caution">
    <text evidence="6">The sequence shown here is derived from an EMBL/GenBank/DDBJ whole genome shotgun (WGS) entry which is preliminary data.</text>
</comment>
<feature type="signal peptide" evidence="5">
    <location>
        <begin position="1"/>
        <end position="19"/>
    </location>
</feature>
<dbReference type="GO" id="GO:0005576">
    <property type="term" value="C:extracellular region"/>
    <property type="evidence" value="ECO:0007669"/>
    <property type="project" value="UniProtKB-SubCell"/>
</dbReference>
<comment type="subcellular location">
    <subcellularLocation>
        <location evidence="1 5">Secreted</location>
    </subcellularLocation>
</comment>
<evidence type="ECO:0000313" key="7">
    <source>
        <dbReference type="Proteomes" id="UP000198211"/>
    </source>
</evidence>
<evidence type="ECO:0000256" key="4">
    <source>
        <dbReference type="ARBA" id="ARBA00022729"/>
    </source>
</evidence>
<comment type="function">
    <text evidence="5">Effector that suppresses plant defense responses during pathogen infection.</text>
</comment>
<evidence type="ECO:0000256" key="3">
    <source>
        <dbReference type="ARBA" id="ARBA00022525"/>
    </source>
</evidence>
<sequence length="158" mass="18306">MRVSFVLILVMAMVKSNAAANLDQTRSSDISMRLDATQGIPGSVRFLRSRGKHEDIENRDKDEERTFSVTTEELKAFLGRHTRDIMTRWCKEGHSPSTVWDRLEKTKKVTPKQHETIHRSITPGTCCRRWIHRGHHCMRPCRRLVYSQALAVYNAKNS</sequence>
<protein>
    <recommendedName>
        <fullName evidence="5">RxLR effector protein</fullName>
    </recommendedName>
</protein>
<comment type="domain">
    <text evidence="5">The RxLR-dEER motif acts to carry the protein into the host cell cytoplasm through binding to cell surface phosphatidylinositol-3-phosphate.</text>
</comment>
<keyword evidence="4 5" id="KW-0732">Signal</keyword>
<evidence type="ECO:0000256" key="5">
    <source>
        <dbReference type="RuleBase" id="RU367124"/>
    </source>
</evidence>
<evidence type="ECO:0000256" key="2">
    <source>
        <dbReference type="ARBA" id="ARBA00010400"/>
    </source>
</evidence>
<feature type="chain" id="PRO_5028521686" description="RxLR effector protein" evidence="5">
    <location>
        <begin position="20"/>
        <end position="158"/>
    </location>
</feature>
<reference evidence="7" key="1">
    <citation type="submission" date="2017-03" db="EMBL/GenBank/DDBJ databases">
        <title>Phytopthora megakarya and P. palmivora, two closely related causual agents of cacao black pod achieved similar genome size and gene model numbers by different mechanisms.</title>
        <authorList>
            <person name="Ali S."/>
            <person name="Shao J."/>
            <person name="Larry D.J."/>
            <person name="Kronmiller B."/>
            <person name="Shen D."/>
            <person name="Strem M.D."/>
            <person name="Melnick R.L."/>
            <person name="Guiltinan M.J."/>
            <person name="Tyler B.M."/>
            <person name="Meinhardt L.W."/>
            <person name="Bailey B.A."/>
        </authorList>
    </citation>
    <scope>NUCLEOTIDE SEQUENCE [LARGE SCALE GENOMIC DNA]</scope>
    <source>
        <strain evidence="7">zdho120</strain>
    </source>
</reference>
<proteinExistence type="inferred from homology"/>
<dbReference type="InterPro" id="IPR031825">
    <property type="entry name" value="RXLR"/>
</dbReference>
<dbReference type="Proteomes" id="UP000198211">
    <property type="component" value="Unassembled WGS sequence"/>
</dbReference>
<accession>A0A225V9J4</accession>
<dbReference type="AlphaFoldDB" id="A0A225V9J4"/>
<keyword evidence="3 5" id="KW-0964">Secreted</keyword>
<dbReference type="Pfam" id="PF16810">
    <property type="entry name" value="RXLR"/>
    <property type="match status" value="1"/>
</dbReference>
<keyword evidence="7" id="KW-1185">Reference proteome</keyword>
<gene>
    <name evidence="6" type="ORF">PHMEG_00026041</name>
</gene>
<organism evidence="6 7">
    <name type="scientific">Phytophthora megakarya</name>
    <dbReference type="NCBI Taxonomy" id="4795"/>
    <lineage>
        <taxon>Eukaryota</taxon>
        <taxon>Sar</taxon>
        <taxon>Stramenopiles</taxon>
        <taxon>Oomycota</taxon>
        <taxon>Peronosporomycetes</taxon>
        <taxon>Peronosporales</taxon>
        <taxon>Peronosporaceae</taxon>
        <taxon>Phytophthora</taxon>
    </lineage>
</organism>
<evidence type="ECO:0000313" key="6">
    <source>
        <dbReference type="EMBL" id="OWZ02406.1"/>
    </source>
</evidence>
<dbReference type="EMBL" id="NBNE01006192">
    <property type="protein sequence ID" value="OWZ02406.1"/>
    <property type="molecule type" value="Genomic_DNA"/>
</dbReference>